<reference evidence="1 2" key="1">
    <citation type="submission" date="2015-04" db="EMBL/GenBank/DDBJ databases">
        <title>Complete genome sequence of Schizopora paradoxa KUC8140, a cosmopolitan wood degrader in East Asia.</title>
        <authorList>
            <consortium name="DOE Joint Genome Institute"/>
            <person name="Min B."/>
            <person name="Park H."/>
            <person name="Jang Y."/>
            <person name="Kim J.-J."/>
            <person name="Kim K.H."/>
            <person name="Pangilinan J."/>
            <person name="Lipzen A."/>
            <person name="Riley R."/>
            <person name="Grigoriev I.V."/>
            <person name="Spatafora J.W."/>
            <person name="Choi I.-G."/>
        </authorList>
    </citation>
    <scope>NUCLEOTIDE SEQUENCE [LARGE SCALE GENOMIC DNA]</scope>
    <source>
        <strain evidence="1 2">KUC8140</strain>
    </source>
</reference>
<proteinExistence type="predicted"/>
<gene>
    <name evidence="1" type="ORF">SCHPADRAFT_73877</name>
</gene>
<evidence type="ECO:0000313" key="1">
    <source>
        <dbReference type="EMBL" id="KLO19368.1"/>
    </source>
</evidence>
<dbReference type="AlphaFoldDB" id="A0A0H2SC95"/>
<evidence type="ECO:0000313" key="2">
    <source>
        <dbReference type="Proteomes" id="UP000053477"/>
    </source>
</evidence>
<accession>A0A0H2SC95</accession>
<dbReference type="Proteomes" id="UP000053477">
    <property type="component" value="Unassembled WGS sequence"/>
</dbReference>
<dbReference type="InParanoid" id="A0A0H2SC95"/>
<protein>
    <submittedName>
        <fullName evidence="1">Uncharacterized protein</fullName>
    </submittedName>
</protein>
<organism evidence="1 2">
    <name type="scientific">Schizopora paradoxa</name>
    <dbReference type="NCBI Taxonomy" id="27342"/>
    <lineage>
        <taxon>Eukaryota</taxon>
        <taxon>Fungi</taxon>
        <taxon>Dikarya</taxon>
        <taxon>Basidiomycota</taxon>
        <taxon>Agaricomycotina</taxon>
        <taxon>Agaricomycetes</taxon>
        <taxon>Hymenochaetales</taxon>
        <taxon>Schizoporaceae</taxon>
        <taxon>Schizopora</taxon>
    </lineage>
</organism>
<name>A0A0H2SC95_9AGAM</name>
<dbReference type="EMBL" id="KQ085887">
    <property type="protein sequence ID" value="KLO19368.1"/>
    <property type="molecule type" value="Genomic_DNA"/>
</dbReference>
<keyword evidence="2" id="KW-1185">Reference proteome</keyword>
<sequence length="239" mass="27177">MFASPPLRSVLFYALAFFFPVRDPRYSGNSIVHLFHPLWRVIVHTILRSNLLFRSEALRPAIFFPTLRTNRALSSCNHYQYQHWLADSPCPRFRRSTQYHTHARTLEYPPPAAPRAPTSLHPPGSSLLLFSRNFYVSIRTASYLPQSFANVQRASVRSAHTFRIRINGRDVVGTGRWGLCATRAMLTSPTDLHRPRYTTCPCPETGARGKEKNVHQNMLPEVLEPFSPDVARIGSGSFA</sequence>